<accession>A0AAW7X0L5</accession>
<reference evidence="1" key="1">
    <citation type="submission" date="2023-07" db="EMBL/GenBank/DDBJ databases">
        <title>Genome content predicts the carbon catabolic preferences of heterotrophic bacteria.</title>
        <authorList>
            <person name="Gralka M."/>
        </authorList>
    </citation>
    <scope>NUCLEOTIDE SEQUENCE</scope>
    <source>
        <strain evidence="1">I3M17_2</strain>
    </source>
</reference>
<dbReference type="Proteomes" id="UP001169760">
    <property type="component" value="Unassembled WGS sequence"/>
</dbReference>
<evidence type="ECO:0000313" key="1">
    <source>
        <dbReference type="EMBL" id="MDO6420864.1"/>
    </source>
</evidence>
<sequence length="94" mass="10228">MNITSPSIDLAKTFFSIVGRSQAEKIVLRTTVNRDKPLAFITKCPPCLIGMKAGSGAHYWGREHRNLGQALSPPNSLPPIAKEVLRQAATLLCL</sequence>
<dbReference type="EMBL" id="JAUOPB010000001">
    <property type="protein sequence ID" value="MDO6420864.1"/>
    <property type="molecule type" value="Genomic_DNA"/>
</dbReference>
<proteinExistence type="predicted"/>
<dbReference type="RefSeq" id="WP_303489951.1">
    <property type="nucleotide sequence ID" value="NZ_JAUOPB010000001.1"/>
</dbReference>
<name>A0AAW7X0L5_9GAMM</name>
<evidence type="ECO:0000313" key="2">
    <source>
        <dbReference type="Proteomes" id="UP001169760"/>
    </source>
</evidence>
<comment type="caution">
    <text evidence="1">The sequence shown here is derived from an EMBL/GenBank/DDBJ whole genome shotgun (WGS) entry which is preliminary data.</text>
</comment>
<gene>
    <name evidence="1" type="ORF">Q4521_00110</name>
</gene>
<organism evidence="1 2">
    <name type="scientific">Saccharophagus degradans</name>
    <dbReference type="NCBI Taxonomy" id="86304"/>
    <lineage>
        <taxon>Bacteria</taxon>
        <taxon>Pseudomonadati</taxon>
        <taxon>Pseudomonadota</taxon>
        <taxon>Gammaproteobacteria</taxon>
        <taxon>Cellvibrionales</taxon>
        <taxon>Cellvibrionaceae</taxon>
        <taxon>Saccharophagus</taxon>
    </lineage>
</organism>
<dbReference type="AlphaFoldDB" id="A0AAW7X0L5"/>
<protein>
    <submittedName>
        <fullName evidence="1">Uncharacterized protein</fullName>
    </submittedName>
</protein>